<dbReference type="Proteomes" id="UP000054630">
    <property type="component" value="Unassembled WGS sequence"/>
</dbReference>
<feature type="compositionally biased region" description="Basic and acidic residues" evidence="1">
    <location>
        <begin position="218"/>
        <end position="232"/>
    </location>
</feature>
<evidence type="ECO:0000313" key="2">
    <source>
        <dbReference type="EMBL" id="KRX24247.1"/>
    </source>
</evidence>
<evidence type="ECO:0000256" key="1">
    <source>
        <dbReference type="SAM" id="MobiDB-lite"/>
    </source>
</evidence>
<evidence type="ECO:0000313" key="3">
    <source>
        <dbReference type="Proteomes" id="UP000054630"/>
    </source>
</evidence>
<sequence length="232" mass="27279">MAVLSKFCKEDDNDNIQDSLTPFFRTLTIDNSVLLPSSNYSHESLPKIKNFQNIKDWMNEVEKYFKSENIPSEMQRVLLWNALPIHIKDVLIVFDISSETEIKKLTTFLKETFRINADGDLQLLLCDIQQGEKESMYAYAGRIKTFMKFNFRRTHWKLKESLSILQFLNGMYDLRIREALQQFWRTTSFMTLVRLANRLVKSEEFKKFERPGPTVKTVGEKASEKDNANVKQ</sequence>
<proteinExistence type="predicted"/>
<dbReference type="EMBL" id="JYDL01000019">
    <property type="protein sequence ID" value="KRX24247.1"/>
    <property type="molecule type" value="Genomic_DNA"/>
</dbReference>
<name>A0A0V0SBZ3_9BILA</name>
<dbReference type="OrthoDB" id="5914955at2759"/>
<accession>A0A0V0SBZ3</accession>
<organism evidence="2 3">
    <name type="scientific">Trichinella nelsoni</name>
    <dbReference type="NCBI Taxonomy" id="6336"/>
    <lineage>
        <taxon>Eukaryota</taxon>
        <taxon>Metazoa</taxon>
        <taxon>Ecdysozoa</taxon>
        <taxon>Nematoda</taxon>
        <taxon>Enoplea</taxon>
        <taxon>Dorylaimia</taxon>
        <taxon>Trichinellida</taxon>
        <taxon>Trichinellidae</taxon>
        <taxon>Trichinella</taxon>
    </lineage>
</organism>
<keyword evidence="3" id="KW-1185">Reference proteome</keyword>
<comment type="caution">
    <text evidence="2">The sequence shown here is derived from an EMBL/GenBank/DDBJ whole genome shotgun (WGS) entry which is preliminary data.</text>
</comment>
<reference evidence="2 3" key="1">
    <citation type="submission" date="2015-01" db="EMBL/GenBank/DDBJ databases">
        <title>Evolution of Trichinella species and genotypes.</title>
        <authorList>
            <person name="Korhonen P.K."/>
            <person name="Edoardo P."/>
            <person name="Giuseppe L.R."/>
            <person name="Gasser R.B."/>
        </authorList>
    </citation>
    <scope>NUCLEOTIDE SEQUENCE [LARGE SCALE GENOMIC DNA]</scope>
    <source>
        <strain evidence="2">ISS37</strain>
    </source>
</reference>
<protein>
    <submittedName>
        <fullName evidence="2">Uncharacterized protein</fullName>
    </submittedName>
</protein>
<feature type="region of interest" description="Disordered" evidence="1">
    <location>
        <begin position="210"/>
        <end position="232"/>
    </location>
</feature>
<dbReference type="AlphaFoldDB" id="A0A0V0SBZ3"/>
<gene>
    <name evidence="2" type="ORF">T07_15165</name>
</gene>